<name>A0A6J5S0R9_9CAUD</name>
<evidence type="ECO:0000313" key="3">
    <source>
        <dbReference type="EMBL" id="CAB5238316.1"/>
    </source>
</evidence>
<dbReference type="EMBL" id="LR797289">
    <property type="protein sequence ID" value="CAB4200657.1"/>
    <property type="molecule type" value="Genomic_DNA"/>
</dbReference>
<gene>
    <name evidence="2" type="ORF">UFOVP1354_54</name>
    <name evidence="3" type="ORF">UFOVP1547_1</name>
    <name evidence="1" type="ORF">UFOVP930_12</name>
</gene>
<evidence type="ECO:0000313" key="1">
    <source>
        <dbReference type="EMBL" id="CAB4171689.1"/>
    </source>
</evidence>
<sequence>MSNFAEYDIERMVITILAAQTDLPAALHRDVDDGADKDRIIVKCDPREVELGNKDEGEAPSRWGADLTVEMRLASITDMAKLQLWSTAIDAAFAGSVPAATTALFNTLYGASTGYFQIRTADGGSRQGPGSQVREWSRTFRVVTS</sequence>
<organism evidence="2">
    <name type="scientific">uncultured Caudovirales phage</name>
    <dbReference type="NCBI Taxonomy" id="2100421"/>
    <lineage>
        <taxon>Viruses</taxon>
        <taxon>Duplodnaviria</taxon>
        <taxon>Heunggongvirae</taxon>
        <taxon>Uroviricota</taxon>
        <taxon>Caudoviricetes</taxon>
        <taxon>Peduoviridae</taxon>
        <taxon>Maltschvirus</taxon>
        <taxon>Maltschvirus maltsch</taxon>
    </lineage>
</organism>
<protein>
    <submittedName>
        <fullName evidence="2">Uncharacterized protein</fullName>
    </submittedName>
</protein>
<dbReference type="EMBL" id="LR798461">
    <property type="protein sequence ID" value="CAB5238316.1"/>
    <property type="molecule type" value="Genomic_DNA"/>
</dbReference>
<evidence type="ECO:0000313" key="2">
    <source>
        <dbReference type="EMBL" id="CAB4200657.1"/>
    </source>
</evidence>
<reference evidence="2" key="1">
    <citation type="submission" date="2020-05" db="EMBL/GenBank/DDBJ databases">
        <authorList>
            <person name="Chiriac C."/>
            <person name="Salcher M."/>
            <person name="Ghai R."/>
            <person name="Kavagutti S V."/>
        </authorList>
    </citation>
    <scope>NUCLEOTIDE SEQUENCE</scope>
</reference>
<accession>A0A6J5S0R9</accession>
<dbReference type="EMBL" id="LR796873">
    <property type="protein sequence ID" value="CAB4171689.1"/>
    <property type="molecule type" value="Genomic_DNA"/>
</dbReference>
<proteinExistence type="predicted"/>